<feature type="non-terminal residue" evidence="2">
    <location>
        <position position="149"/>
    </location>
</feature>
<proteinExistence type="predicted"/>
<dbReference type="Proteomes" id="UP000054630">
    <property type="component" value="Unassembled WGS sequence"/>
</dbReference>
<feature type="non-terminal residue" evidence="2">
    <location>
        <position position="1"/>
    </location>
</feature>
<dbReference type="OrthoDB" id="5916016at2759"/>
<organism evidence="2 3">
    <name type="scientific">Trichinella nelsoni</name>
    <dbReference type="NCBI Taxonomy" id="6336"/>
    <lineage>
        <taxon>Eukaryota</taxon>
        <taxon>Metazoa</taxon>
        <taxon>Ecdysozoa</taxon>
        <taxon>Nematoda</taxon>
        <taxon>Enoplea</taxon>
        <taxon>Dorylaimia</taxon>
        <taxon>Trichinellida</taxon>
        <taxon>Trichinellidae</taxon>
        <taxon>Trichinella</taxon>
    </lineage>
</organism>
<sequence length="149" mass="17446">LALGSLTLLSTSNKISFTMHFSAPLSIVLLALLIEVHYADALFGRYKPWNEERVNAFLEKTKRVTKRNEEKWEACFDFLYSVKCGQEECKEFKDRVDSFSKNQRNSPEFTEAFKNFDECAEKCFDKILKEKNLEEYHEQLNKLQIEGSV</sequence>
<evidence type="ECO:0000313" key="3">
    <source>
        <dbReference type="Proteomes" id="UP000054630"/>
    </source>
</evidence>
<protein>
    <submittedName>
        <fullName evidence="2">Uncharacterized protein</fullName>
    </submittedName>
</protein>
<keyword evidence="1" id="KW-0472">Membrane</keyword>
<comment type="caution">
    <text evidence="2">The sequence shown here is derived from an EMBL/GenBank/DDBJ whole genome shotgun (WGS) entry which is preliminary data.</text>
</comment>
<dbReference type="EMBL" id="JYDL01000043">
    <property type="protein sequence ID" value="KRX21002.1"/>
    <property type="molecule type" value="Genomic_DNA"/>
</dbReference>
<keyword evidence="1" id="KW-0812">Transmembrane</keyword>
<dbReference type="AlphaFoldDB" id="A0A0V0S3F9"/>
<accession>A0A0V0S3F9</accession>
<evidence type="ECO:0000256" key="1">
    <source>
        <dbReference type="SAM" id="Phobius"/>
    </source>
</evidence>
<name>A0A0V0S3F9_9BILA</name>
<evidence type="ECO:0000313" key="2">
    <source>
        <dbReference type="EMBL" id="KRX21002.1"/>
    </source>
</evidence>
<keyword evidence="1" id="KW-1133">Transmembrane helix</keyword>
<feature type="transmembrane region" description="Helical" evidence="1">
    <location>
        <begin position="20"/>
        <end position="39"/>
    </location>
</feature>
<reference evidence="2 3" key="1">
    <citation type="submission" date="2015-01" db="EMBL/GenBank/DDBJ databases">
        <title>Evolution of Trichinella species and genotypes.</title>
        <authorList>
            <person name="Korhonen P.K."/>
            <person name="Edoardo P."/>
            <person name="Giuseppe L.R."/>
            <person name="Gasser R.B."/>
        </authorList>
    </citation>
    <scope>NUCLEOTIDE SEQUENCE [LARGE SCALE GENOMIC DNA]</scope>
    <source>
        <strain evidence="2">ISS37</strain>
    </source>
</reference>
<keyword evidence="3" id="KW-1185">Reference proteome</keyword>
<gene>
    <name evidence="2" type="ORF">T07_568</name>
</gene>